<organism evidence="12 13">
    <name type="scientific">Streptomyces thermolineatus</name>
    <dbReference type="NCBI Taxonomy" id="44033"/>
    <lineage>
        <taxon>Bacteria</taxon>
        <taxon>Bacillati</taxon>
        <taxon>Actinomycetota</taxon>
        <taxon>Actinomycetes</taxon>
        <taxon>Kitasatosporales</taxon>
        <taxon>Streptomycetaceae</taxon>
        <taxon>Streptomyces</taxon>
    </lineage>
</organism>
<dbReference type="InterPro" id="IPR003594">
    <property type="entry name" value="HATPase_dom"/>
</dbReference>
<keyword evidence="10" id="KW-0472">Membrane</keyword>
<dbReference type="Pfam" id="PF07730">
    <property type="entry name" value="HisKA_3"/>
    <property type="match status" value="1"/>
</dbReference>
<keyword evidence="10" id="KW-0812">Transmembrane</keyword>
<evidence type="ECO:0000256" key="9">
    <source>
        <dbReference type="SAM" id="MobiDB-lite"/>
    </source>
</evidence>
<dbReference type="Pfam" id="PF02518">
    <property type="entry name" value="HATPase_c"/>
    <property type="match status" value="1"/>
</dbReference>
<keyword evidence="4" id="KW-0808">Transferase</keyword>
<keyword evidence="3" id="KW-0597">Phosphoprotein</keyword>
<evidence type="ECO:0000259" key="11">
    <source>
        <dbReference type="PROSITE" id="PS50109"/>
    </source>
</evidence>
<comment type="catalytic activity">
    <reaction evidence="1">
        <text>ATP + protein L-histidine = ADP + protein N-phospho-L-histidine.</text>
        <dbReference type="EC" id="2.7.13.3"/>
    </reaction>
</comment>
<keyword evidence="13" id="KW-1185">Reference proteome</keyword>
<dbReference type="CDD" id="cd16917">
    <property type="entry name" value="HATPase_UhpB-NarQ-NarX-like"/>
    <property type="match status" value="1"/>
</dbReference>
<name>A0ABN3MLN1_9ACTN</name>
<dbReference type="Gene3D" id="3.30.565.10">
    <property type="entry name" value="Histidine kinase-like ATPase, C-terminal domain"/>
    <property type="match status" value="1"/>
</dbReference>
<comment type="caution">
    <text evidence="12">The sequence shown here is derived from an EMBL/GenBank/DDBJ whole genome shotgun (WGS) entry which is preliminary data.</text>
</comment>
<protein>
    <recommendedName>
        <fullName evidence="2">histidine kinase</fullName>
        <ecNumber evidence="2">2.7.13.3</ecNumber>
    </recommendedName>
</protein>
<dbReference type="GO" id="GO:0016301">
    <property type="term" value="F:kinase activity"/>
    <property type="evidence" value="ECO:0007669"/>
    <property type="project" value="UniProtKB-KW"/>
</dbReference>
<feature type="transmembrane region" description="Helical" evidence="10">
    <location>
        <begin position="153"/>
        <end position="171"/>
    </location>
</feature>
<dbReference type="InterPro" id="IPR011712">
    <property type="entry name" value="Sig_transdc_His_kin_sub3_dim/P"/>
</dbReference>
<evidence type="ECO:0000313" key="12">
    <source>
        <dbReference type="EMBL" id="GAA2504198.1"/>
    </source>
</evidence>
<evidence type="ECO:0000313" key="13">
    <source>
        <dbReference type="Proteomes" id="UP001501358"/>
    </source>
</evidence>
<feature type="transmembrane region" description="Helical" evidence="10">
    <location>
        <begin position="177"/>
        <end position="197"/>
    </location>
</feature>
<feature type="region of interest" description="Disordered" evidence="9">
    <location>
        <begin position="438"/>
        <end position="467"/>
    </location>
</feature>
<dbReference type="PANTHER" id="PTHR24421:SF10">
    <property type="entry name" value="NITRATE_NITRITE SENSOR PROTEIN NARQ"/>
    <property type="match status" value="1"/>
</dbReference>
<evidence type="ECO:0000256" key="5">
    <source>
        <dbReference type="ARBA" id="ARBA00022741"/>
    </source>
</evidence>
<gene>
    <name evidence="12" type="ORF">GCM10010406_46010</name>
</gene>
<evidence type="ECO:0000256" key="8">
    <source>
        <dbReference type="ARBA" id="ARBA00023012"/>
    </source>
</evidence>
<reference evidence="12 13" key="1">
    <citation type="journal article" date="2019" name="Int. J. Syst. Evol. Microbiol.">
        <title>The Global Catalogue of Microorganisms (GCM) 10K type strain sequencing project: providing services to taxonomists for standard genome sequencing and annotation.</title>
        <authorList>
            <consortium name="The Broad Institute Genomics Platform"/>
            <consortium name="The Broad Institute Genome Sequencing Center for Infectious Disease"/>
            <person name="Wu L."/>
            <person name="Ma J."/>
        </authorList>
    </citation>
    <scope>NUCLEOTIDE SEQUENCE [LARGE SCALE GENOMIC DNA]</scope>
    <source>
        <strain evidence="12 13">JCM 6307</strain>
    </source>
</reference>
<evidence type="ECO:0000256" key="3">
    <source>
        <dbReference type="ARBA" id="ARBA00022553"/>
    </source>
</evidence>
<dbReference type="InterPro" id="IPR036890">
    <property type="entry name" value="HATPase_C_sf"/>
</dbReference>
<accession>A0ABN3MLN1</accession>
<dbReference type="EMBL" id="BAAATA010000035">
    <property type="protein sequence ID" value="GAA2504198.1"/>
    <property type="molecule type" value="Genomic_DNA"/>
</dbReference>
<keyword evidence="10" id="KW-1133">Transmembrane helix</keyword>
<keyword evidence="6 12" id="KW-0418">Kinase</keyword>
<evidence type="ECO:0000256" key="1">
    <source>
        <dbReference type="ARBA" id="ARBA00000085"/>
    </source>
</evidence>
<feature type="domain" description="Histidine kinase" evidence="11">
    <location>
        <begin position="342"/>
        <end position="438"/>
    </location>
</feature>
<evidence type="ECO:0000256" key="10">
    <source>
        <dbReference type="SAM" id="Phobius"/>
    </source>
</evidence>
<evidence type="ECO:0000256" key="4">
    <source>
        <dbReference type="ARBA" id="ARBA00022679"/>
    </source>
</evidence>
<keyword evidence="8" id="KW-0902">Two-component regulatory system</keyword>
<evidence type="ECO:0000256" key="2">
    <source>
        <dbReference type="ARBA" id="ARBA00012438"/>
    </source>
</evidence>
<dbReference type="PROSITE" id="PS50109">
    <property type="entry name" value="HIS_KIN"/>
    <property type="match status" value="1"/>
</dbReference>
<dbReference type="SUPFAM" id="SSF55874">
    <property type="entry name" value="ATPase domain of HSP90 chaperone/DNA topoisomerase II/histidine kinase"/>
    <property type="match status" value="1"/>
</dbReference>
<sequence length="467" mass="48331">MNTPNVEGGPRTPARRPYALVRDLARSLARPSSDTAPLLSGASAPWQRVLPYVAAVALVASLLPTTVAVLGDGHDVGGGVAGMLATAQTAPLLLAVARPLQAWWIAAPAHLAGAVVCLLSSDSTSAWPWTPPGVIGYLALLTALSLRERARTLTAVWLTTGAAGFGLDLVAPGRSGASTSVLVFVLGGVLLLLGGALRERGEARRRLTEQVGISEAERARRTLLEERTRIARELHDVVAHHMSVITVRADSAPYRIAGLPEEALEEFTAIGASARESLTEMRRLLGVLRSEDNGGERTPQPGVDRLFPLVDAVSRAGVPTTLSFEGAQVRGLPPAVDLSAYRIVQEALANVVRHAPGARALVTVGLASRGPAGERELRIEVVNDAAGAPGEPLEPRAEGTGHGLVGMRERVRLLGGTLQTGPTPEGGFRVAAVLPLAAHPGTDGAGGADGTEKGAGEGAGREDVSTS</sequence>
<dbReference type="Proteomes" id="UP001501358">
    <property type="component" value="Unassembled WGS sequence"/>
</dbReference>
<proteinExistence type="predicted"/>
<dbReference type="Gene3D" id="1.20.5.1930">
    <property type="match status" value="1"/>
</dbReference>
<feature type="transmembrane region" description="Helical" evidence="10">
    <location>
        <begin position="76"/>
        <end position="96"/>
    </location>
</feature>
<dbReference type="InterPro" id="IPR005467">
    <property type="entry name" value="His_kinase_dom"/>
</dbReference>
<keyword evidence="5" id="KW-0547">Nucleotide-binding</keyword>
<feature type="transmembrane region" description="Helical" evidence="10">
    <location>
        <begin position="49"/>
        <end position="70"/>
    </location>
</feature>
<feature type="compositionally biased region" description="Basic and acidic residues" evidence="9">
    <location>
        <begin position="450"/>
        <end position="467"/>
    </location>
</feature>
<feature type="transmembrane region" description="Helical" evidence="10">
    <location>
        <begin position="127"/>
        <end position="146"/>
    </location>
</feature>
<dbReference type="RefSeq" id="WP_344385178.1">
    <property type="nucleotide sequence ID" value="NZ_BAAATA010000035.1"/>
</dbReference>
<dbReference type="EC" id="2.7.13.3" evidence="2"/>
<dbReference type="InterPro" id="IPR050482">
    <property type="entry name" value="Sensor_HK_TwoCompSys"/>
</dbReference>
<evidence type="ECO:0000256" key="6">
    <source>
        <dbReference type="ARBA" id="ARBA00022777"/>
    </source>
</evidence>
<dbReference type="PANTHER" id="PTHR24421">
    <property type="entry name" value="NITRATE/NITRITE SENSOR PROTEIN NARX-RELATED"/>
    <property type="match status" value="1"/>
</dbReference>
<evidence type="ECO:0000256" key="7">
    <source>
        <dbReference type="ARBA" id="ARBA00022840"/>
    </source>
</evidence>
<keyword evidence="7" id="KW-0067">ATP-binding</keyword>